<name>A0A5B7E724_PORTR</name>
<feature type="compositionally biased region" description="Polar residues" evidence="1">
    <location>
        <begin position="70"/>
        <end position="82"/>
    </location>
</feature>
<feature type="region of interest" description="Disordered" evidence="1">
    <location>
        <begin position="70"/>
        <end position="90"/>
    </location>
</feature>
<feature type="compositionally biased region" description="Polar residues" evidence="1">
    <location>
        <begin position="20"/>
        <end position="39"/>
    </location>
</feature>
<evidence type="ECO:0000313" key="2">
    <source>
        <dbReference type="EMBL" id="MPC29219.1"/>
    </source>
</evidence>
<organism evidence="2 3">
    <name type="scientific">Portunus trituberculatus</name>
    <name type="common">Swimming crab</name>
    <name type="synonym">Neptunus trituberculatus</name>
    <dbReference type="NCBI Taxonomy" id="210409"/>
    <lineage>
        <taxon>Eukaryota</taxon>
        <taxon>Metazoa</taxon>
        <taxon>Ecdysozoa</taxon>
        <taxon>Arthropoda</taxon>
        <taxon>Crustacea</taxon>
        <taxon>Multicrustacea</taxon>
        <taxon>Malacostraca</taxon>
        <taxon>Eumalacostraca</taxon>
        <taxon>Eucarida</taxon>
        <taxon>Decapoda</taxon>
        <taxon>Pleocyemata</taxon>
        <taxon>Brachyura</taxon>
        <taxon>Eubrachyura</taxon>
        <taxon>Portunoidea</taxon>
        <taxon>Portunidae</taxon>
        <taxon>Portuninae</taxon>
        <taxon>Portunus</taxon>
    </lineage>
</organism>
<proteinExistence type="predicted"/>
<evidence type="ECO:0000313" key="3">
    <source>
        <dbReference type="Proteomes" id="UP000324222"/>
    </source>
</evidence>
<sequence>MTGMLQQELKGMEINMSTKISVSSSEGVTSTAVRESSQTSKSAFSSLVSSSPGFLCSSSTSFWRFSSDNRNLTPLRMSSSQLKTKDDFEN</sequence>
<comment type="caution">
    <text evidence="2">The sequence shown here is derived from an EMBL/GenBank/DDBJ whole genome shotgun (WGS) entry which is preliminary data.</text>
</comment>
<accession>A0A5B7E724</accession>
<feature type="region of interest" description="Disordered" evidence="1">
    <location>
        <begin position="20"/>
        <end position="55"/>
    </location>
</feature>
<feature type="compositionally biased region" description="Low complexity" evidence="1">
    <location>
        <begin position="40"/>
        <end position="55"/>
    </location>
</feature>
<evidence type="ECO:0000256" key="1">
    <source>
        <dbReference type="SAM" id="MobiDB-lite"/>
    </source>
</evidence>
<keyword evidence="3" id="KW-1185">Reference proteome</keyword>
<dbReference type="EMBL" id="VSRR010002035">
    <property type="protein sequence ID" value="MPC29219.1"/>
    <property type="molecule type" value="Genomic_DNA"/>
</dbReference>
<reference evidence="2 3" key="1">
    <citation type="submission" date="2019-05" db="EMBL/GenBank/DDBJ databases">
        <title>Another draft genome of Portunus trituberculatus and its Hox gene families provides insights of decapod evolution.</title>
        <authorList>
            <person name="Jeong J.-H."/>
            <person name="Song I."/>
            <person name="Kim S."/>
            <person name="Choi T."/>
            <person name="Kim D."/>
            <person name="Ryu S."/>
            <person name="Kim W."/>
        </authorList>
    </citation>
    <scope>NUCLEOTIDE SEQUENCE [LARGE SCALE GENOMIC DNA]</scope>
    <source>
        <tissue evidence="2">Muscle</tissue>
    </source>
</reference>
<protein>
    <submittedName>
        <fullName evidence="2">Uncharacterized protein</fullName>
    </submittedName>
</protein>
<dbReference type="Proteomes" id="UP000324222">
    <property type="component" value="Unassembled WGS sequence"/>
</dbReference>
<dbReference type="AlphaFoldDB" id="A0A5B7E724"/>
<gene>
    <name evidence="2" type="ORF">E2C01_022440</name>
</gene>